<feature type="site" description="Important for serine binding" evidence="7">
    <location>
        <position position="381"/>
    </location>
</feature>
<organism evidence="11 12">
    <name type="scientific">Candidatus Uhrbacteria bacterium RIFCSPHIGHO2_02_FULL_60_10</name>
    <dbReference type="NCBI Taxonomy" id="1802392"/>
    <lineage>
        <taxon>Bacteria</taxon>
        <taxon>Candidatus Uhriibacteriota</taxon>
    </lineage>
</organism>
<evidence type="ECO:0000256" key="2">
    <source>
        <dbReference type="ARBA" id="ARBA00022741"/>
    </source>
</evidence>
<feature type="binding site" evidence="7">
    <location>
        <position position="228"/>
    </location>
    <ligand>
        <name>L-serine</name>
        <dbReference type="ChEBI" id="CHEBI:33384"/>
    </ligand>
</feature>
<dbReference type="PIRSF" id="PIRSF001529">
    <property type="entry name" value="Ser-tRNA-synth_IIa"/>
    <property type="match status" value="1"/>
</dbReference>
<dbReference type="Pfam" id="PF02403">
    <property type="entry name" value="Seryl_tRNA_N"/>
    <property type="match status" value="1"/>
</dbReference>
<dbReference type="InterPro" id="IPR015866">
    <property type="entry name" value="Ser-tRNA-synth_1_N"/>
</dbReference>
<evidence type="ECO:0000256" key="1">
    <source>
        <dbReference type="ARBA" id="ARBA00022598"/>
    </source>
</evidence>
<comment type="catalytic activity">
    <reaction evidence="6">
        <text>tRNA(Ser) + L-serine + ATP = L-seryl-tRNA(Ser) + AMP + diphosphate + H(+)</text>
        <dbReference type="Rhea" id="RHEA:12292"/>
        <dbReference type="Rhea" id="RHEA-COMP:9669"/>
        <dbReference type="Rhea" id="RHEA-COMP:9703"/>
        <dbReference type="ChEBI" id="CHEBI:15378"/>
        <dbReference type="ChEBI" id="CHEBI:30616"/>
        <dbReference type="ChEBI" id="CHEBI:33019"/>
        <dbReference type="ChEBI" id="CHEBI:33384"/>
        <dbReference type="ChEBI" id="CHEBI:78442"/>
        <dbReference type="ChEBI" id="CHEBI:78533"/>
        <dbReference type="ChEBI" id="CHEBI:456215"/>
        <dbReference type="EC" id="6.1.1.11"/>
    </reaction>
</comment>
<dbReference type="GO" id="GO:0016260">
    <property type="term" value="P:selenocysteine biosynthetic process"/>
    <property type="evidence" value="ECO:0007669"/>
    <property type="project" value="UniProtKB-UniRule"/>
</dbReference>
<dbReference type="PANTHER" id="PTHR11778">
    <property type="entry name" value="SERYL-TRNA SYNTHETASE"/>
    <property type="match status" value="1"/>
</dbReference>
<dbReference type="Pfam" id="PF00587">
    <property type="entry name" value="tRNA-synt_2b"/>
    <property type="match status" value="1"/>
</dbReference>
<reference evidence="11 12" key="1">
    <citation type="journal article" date="2016" name="Nat. Commun.">
        <title>Thousands of microbial genomes shed light on interconnected biogeochemical processes in an aquifer system.</title>
        <authorList>
            <person name="Anantharaman K."/>
            <person name="Brown C.T."/>
            <person name="Hug L.A."/>
            <person name="Sharon I."/>
            <person name="Castelle C.J."/>
            <person name="Probst A.J."/>
            <person name="Thomas B.C."/>
            <person name="Singh A."/>
            <person name="Wilkins M.J."/>
            <person name="Karaoz U."/>
            <person name="Brodie E.L."/>
            <person name="Williams K.H."/>
            <person name="Hubbard S.S."/>
            <person name="Banfield J.F."/>
        </authorList>
    </citation>
    <scope>NUCLEOTIDE SEQUENCE [LARGE SCALE GENOMIC DNA]</scope>
</reference>
<dbReference type="NCBIfam" id="TIGR00414">
    <property type="entry name" value="serS"/>
    <property type="match status" value="1"/>
</dbReference>
<feature type="binding site" evidence="6 7">
    <location>
        <position position="282"/>
    </location>
    <ligand>
        <name>L-serine</name>
        <dbReference type="ChEBI" id="CHEBI:33384"/>
    </ligand>
</feature>
<evidence type="ECO:0000256" key="5">
    <source>
        <dbReference type="ARBA" id="ARBA00023146"/>
    </source>
</evidence>
<dbReference type="AlphaFoldDB" id="A0A1F7U8A6"/>
<dbReference type="Gene3D" id="1.10.287.40">
    <property type="entry name" value="Serine-tRNA synthetase, tRNA binding domain"/>
    <property type="match status" value="1"/>
</dbReference>
<evidence type="ECO:0000256" key="4">
    <source>
        <dbReference type="ARBA" id="ARBA00022917"/>
    </source>
</evidence>
<evidence type="ECO:0000256" key="6">
    <source>
        <dbReference type="HAMAP-Rule" id="MF_00176"/>
    </source>
</evidence>
<dbReference type="SUPFAM" id="SSF55681">
    <property type="entry name" value="Class II aaRS and biotin synthetases"/>
    <property type="match status" value="1"/>
</dbReference>
<dbReference type="SUPFAM" id="SSF46589">
    <property type="entry name" value="tRNA-binding arm"/>
    <property type="match status" value="1"/>
</dbReference>
<evidence type="ECO:0000256" key="9">
    <source>
        <dbReference type="SAM" id="Coils"/>
    </source>
</evidence>
<evidence type="ECO:0000256" key="3">
    <source>
        <dbReference type="ARBA" id="ARBA00022840"/>
    </source>
</evidence>
<dbReference type="InterPro" id="IPR042103">
    <property type="entry name" value="SerRS_1_N_sf"/>
</dbReference>
<dbReference type="InterPro" id="IPR002317">
    <property type="entry name" value="Ser-tRNA-ligase_type_1"/>
</dbReference>
<dbReference type="InterPro" id="IPR045864">
    <property type="entry name" value="aa-tRNA-synth_II/BPL/LPL"/>
</dbReference>
<feature type="binding site" evidence="6 8">
    <location>
        <begin position="346"/>
        <end position="349"/>
    </location>
    <ligand>
        <name>ATP</name>
        <dbReference type="ChEBI" id="CHEBI:30616"/>
    </ligand>
</feature>
<dbReference type="HAMAP" id="MF_00176">
    <property type="entry name" value="Ser_tRNA_synth_type1"/>
    <property type="match status" value="1"/>
</dbReference>
<evidence type="ECO:0000256" key="8">
    <source>
        <dbReference type="PIRSR" id="PIRSR001529-2"/>
    </source>
</evidence>
<comment type="subcellular location">
    <subcellularLocation>
        <location evidence="6">Cytoplasm</location>
    </subcellularLocation>
</comment>
<feature type="domain" description="Aminoacyl-transfer RNA synthetases class-II family profile" evidence="10">
    <location>
        <begin position="137"/>
        <end position="406"/>
    </location>
</feature>
<evidence type="ECO:0000313" key="11">
    <source>
        <dbReference type="EMBL" id="OGL73964.1"/>
    </source>
</evidence>
<comment type="pathway">
    <text evidence="6">Aminoacyl-tRNA biosynthesis; selenocysteinyl-tRNA(Sec) biosynthesis; L-seryl-tRNA(Sec) from L-serine and tRNA(Sec): step 1/1.</text>
</comment>
<keyword evidence="1 6" id="KW-0436">Ligase</keyword>
<dbReference type="InterPro" id="IPR002314">
    <property type="entry name" value="aa-tRNA-synt_IIb"/>
</dbReference>
<name>A0A1F7U8A6_9BACT</name>
<keyword evidence="4 6" id="KW-0648">Protein biosynthesis</keyword>
<gene>
    <name evidence="6" type="primary">serS</name>
    <name evidence="11" type="ORF">A3C96_00120</name>
</gene>
<keyword evidence="3 6" id="KW-0067">ATP-binding</keyword>
<dbReference type="UniPathway" id="UPA00906">
    <property type="reaction ID" value="UER00895"/>
</dbReference>
<dbReference type="InterPro" id="IPR010978">
    <property type="entry name" value="tRNA-bd_arm"/>
</dbReference>
<accession>A0A1F7U8A6</accession>
<dbReference type="EMBL" id="MGEA01000040">
    <property type="protein sequence ID" value="OGL73964.1"/>
    <property type="molecule type" value="Genomic_DNA"/>
</dbReference>
<evidence type="ECO:0000259" key="10">
    <source>
        <dbReference type="PROSITE" id="PS50862"/>
    </source>
</evidence>
<comment type="subunit">
    <text evidence="6">Homodimer. The tRNA molecule binds across the dimer.</text>
</comment>
<feature type="binding site" evidence="7">
    <location>
        <position position="259"/>
    </location>
    <ligand>
        <name>L-serine</name>
        <dbReference type="ChEBI" id="CHEBI:33384"/>
    </ligand>
</feature>
<dbReference type="EC" id="6.1.1.11" evidence="6"/>
<feature type="binding site" evidence="8">
    <location>
        <begin position="275"/>
        <end position="278"/>
    </location>
    <ligand>
        <name>ATP</name>
        <dbReference type="ChEBI" id="CHEBI:30616"/>
    </ligand>
</feature>
<sequence length="421" mass="46918">MIDIKLLRENPEAIRTGAAAKNVAVDTEAILKMDTDRRRLIGESEKLKAEQNRASEEVAKEKDAAARQSKITALKDTKARIASLEGELKAVETDLNSALRLIPNMPRPDVKIGKDDSENYVLRTHGEPPKFAFPPLDYMALGLKHDIIDTERAAKVAGTRFGYLKGEAALLEFALVQYALNTLVAEGFTPVVPPVMLNEHAMSAMGYMDRGRDEIYHLAEDNLYLTGTSEQSLGAMHMDETFREESLPKRYVGFSTCFRREAGAAGKDTRGILRVHQFDKMEMFSFTKPEDSDQEHEFLLAMIERLWQGLGLPYHVLGTCSGDLGDPAARKFDVETWIPSQSIYRETHSTSSCTDYQARRLNIRVRRDNGGTEFVHTLNGTAVAVQRTIIAILENFQEADGAVCIPPALVPYMAGKTHIGR</sequence>
<dbReference type="Proteomes" id="UP000177088">
    <property type="component" value="Unassembled WGS sequence"/>
</dbReference>
<dbReference type="InterPro" id="IPR033729">
    <property type="entry name" value="SerRS_core"/>
</dbReference>
<comment type="caution">
    <text evidence="11">The sequence shown here is derived from an EMBL/GenBank/DDBJ whole genome shotgun (WGS) entry which is preliminary data.</text>
</comment>
<dbReference type="GO" id="GO:0004828">
    <property type="term" value="F:serine-tRNA ligase activity"/>
    <property type="evidence" value="ECO:0007669"/>
    <property type="project" value="UniProtKB-UniRule"/>
</dbReference>
<feature type="coiled-coil region" evidence="9">
    <location>
        <begin position="37"/>
        <end position="101"/>
    </location>
</feature>
<comment type="function">
    <text evidence="6">Catalyzes the attachment of serine to tRNA(Ser). Is also able to aminoacylate tRNA(Sec) with serine, to form the misacylated tRNA L-seryl-tRNA(Sec), which will be further converted into selenocysteinyl-tRNA(Sec).</text>
</comment>
<dbReference type="PRINTS" id="PR00981">
    <property type="entry name" value="TRNASYNTHSER"/>
</dbReference>
<comment type="similarity">
    <text evidence="6">Belongs to the class-II aminoacyl-tRNA synthetase family. Type-1 seryl-tRNA synthetase subfamily.</text>
</comment>
<keyword evidence="5 6" id="KW-0030">Aminoacyl-tRNA synthetase</keyword>
<dbReference type="PROSITE" id="PS50862">
    <property type="entry name" value="AA_TRNA_LIGASE_II"/>
    <property type="match status" value="1"/>
</dbReference>
<dbReference type="GO" id="GO:0005737">
    <property type="term" value="C:cytoplasm"/>
    <property type="evidence" value="ECO:0007669"/>
    <property type="project" value="UniProtKB-SubCell"/>
</dbReference>
<comment type="catalytic activity">
    <reaction evidence="6">
        <text>tRNA(Sec) + L-serine + ATP = L-seryl-tRNA(Sec) + AMP + diphosphate + H(+)</text>
        <dbReference type="Rhea" id="RHEA:42580"/>
        <dbReference type="Rhea" id="RHEA-COMP:9742"/>
        <dbReference type="Rhea" id="RHEA-COMP:10128"/>
        <dbReference type="ChEBI" id="CHEBI:15378"/>
        <dbReference type="ChEBI" id="CHEBI:30616"/>
        <dbReference type="ChEBI" id="CHEBI:33019"/>
        <dbReference type="ChEBI" id="CHEBI:33384"/>
        <dbReference type="ChEBI" id="CHEBI:78442"/>
        <dbReference type="ChEBI" id="CHEBI:78533"/>
        <dbReference type="ChEBI" id="CHEBI:456215"/>
        <dbReference type="EC" id="6.1.1.11"/>
    </reaction>
</comment>
<keyword evidence="2 6" id="KW-0547">Nucleotide-binding</keyword>
<protein>
    <recommendedName>
        <fullName evidence="6">Serine--tRNA ligase</fullName>
        <ecNumber evidence="6">6.1.1.11</ecNumber>
    </recommendedName>
    <alternativeName>
        <fullName evidence="6">Seryl-tRNA synthetase</fullName>
        <shortName evidence="6">SerRS</shortName>
    </alternativeName>
    <alternativeName>
        <fullName evidence="6">Seryl-tRNA(Ser/Sec) synthetase</fullName>
    </alternativeName>
</protein>
<dbReference type="GO" id="GO:0005524">
    <property type="term" value="F:ATP binding"/>
    <property type="evidence" value="ECO:0007669"/>
    <property type="project" value="UniProtKB-UniRule"/>
</dbReference>
<dbReference type="InterPro" id="IPR006195">
    <property type="entry name" value="aa-tRNA-synth_II"/>
</dbReference>
<keyword evidence="9" id="KW-0175">Coiled coil</keyword>
<dbReference type="Gene3D" id="3.30.930.10">
    <property type="entry name" value="Bira Bifunctional Protein, Domain 2"/>
    <property type="match status" value="1"/>
</dbReference>
<feature type="binding site" evidence="6">
    <location>
        <position position="275"/>
    </location>
    <ligand>
        <name>ATP</name>
        <dbReference type="ChEBI" id="CHEBI:30616"/>
    </ligand>
</feature>
<feature type="binding site" evidence="6">
    <location>
        <position position="381"/>
    </location>
    <ligand>
        <name>L-serine</name>
        <dbReference type="ChEBI" id="CHEBI:33384"/>
    </ligand>
</feature>
<feature type="binding site" evidence="7">
    <location>
        <position position="379"/>
    </location>
    <ligand>
        <name>L-serine</name>
        <dbReference type="ChEBI" id="CHEBI:33384"/>
    </ligand>
</feature>
<keyword evidence="6" id="KW-0963">Cytoplasm</keyword>
<evidence type="ECO:0000313" key="12">
    <source>
        <dbReference type="Proteomes" id="UP000177088"/>
    </source>
</evidence>
<comment type="domain">
    <text evidence="6">Consists of two distinct domains, a catalytic core and a N-terminal extension that is involved in tRNA binding.</text>
</comment>
<feature type="binding site" evidence="6">
    <location>
        <begin position="228"/>
        <end position="230"/>
    </location>
    <ligand>
        <name>L-serine</name>
        <dbReference type="ChEBI" id="CHEBI:33384"/>
    </ligand>
</feature>
<proteinExistence type="inferred from homology"/>
<dbReference type="GO" id="GO:0006434">
    <property type="term" value="P:seryl-tRNA aminoacylation"/>
    <property type="evidence" value="ECO:0007669"/>
    <property type="project" value="UniProtKB-UniRule"/>
</dbReference>
<dbReference type="CDD" id="cd00770">
    <property type="entry name" value="SerRS_core"/>
    <property type="match status" value="1"/>
</dbReference>
<evidence type="ECO:0000256" key="7">
    <source>
        <dbReference type="PIRSR" id="PIRSR001529-1"/>
    </source>
</evidence>
<feature type="binding site" evidence="6 8">
    <location>
        <begin position="259"/>
        <end position="261"/>
    </location>
    <ligand>
        <name>ATP</name>
        <dbReference type="ChEBI" id="CHEBI:30616"/>
    </ligand>
</feature>